<evidence type="ECO:0000313" key="11">
    <source>
        <dbReference type="Proteomes" id="UP001345013"/>
    </source>
</evidence>
<keyword evidence="7" id="KW-0378">Hydrolase</keyword>
<keyword evidence="7" id="KW-0540">Nuclease</keyword>
<feature type="compositionally biased region" description="Polar residues" evidence="8">
    <location>
        <begin position="376"/>
        <end position="387"/>
    </location>
</feature>
<name>A0ABR0KAH3_9EURO</name>
<comment type="catalytic activity">
    <reaction evidence="4">
        <text>a 5'-end triphospho-ribonucleoside in mRNA + H2O = a 5'-end phospho-ribonucleoside in mRNA + diphosphate + H(+)</text>
        <dbReference type="Rhea" id="RHEA:78683"/>
        <dbReference type="Rhea" id="RHEA-COMP:15692"/>
        <dbReference type="Rhea" id="RHEA-COMP:17164"/>
        <dbReference type="ChEBI" id="CHEBI:15377"/>
        <dbReference type="ChEBI" id="CHEBI:15378"/>
        <dbReference type="ChEBI" id="CHEBI:33019"/>
        <dbReference type="ChEBI" id="CHEBI:138282"/>
        <dbReference type="ChEBI" id="CHEBI:167618"/>
    </reaction>
    <physiologicalReaction direction="left-to-right" evidence="4">
        <dbReference type="Rhea" id="RHEA:78684"/>
    </physiologicalReaction>
</comment>
<evidence type="ECO:0000256" key="6">
    <source>
        <dbReference type="ARBA" id="ARBA00048124"/>
    </source>
</evidence>
<dbReference type="EC" id="3.6.1.-" evidence="7"/>
<evidence type="ECO:0000259" key="9">
    <source>
        <dbReference type="Pfam" id="PF08652"/>
    </source>
</evidence>
<evidence type="ECO:0000256" key="8">
    <source>
        <dbReference type="SAM" id="MobiDB-lite"/>
    </source>
</evidence>
<comment type="caution">
    <text evidence="10">The sequence shown here is derived from an EMBL/GenBank/DDBJ whole genome shotgun (WGS) entry which is preliminary data.</text>
</comment>
<dbReference type="PANTHER" id="PTHR12395:SF9">
    <property type="entry name" value="DECAPPING AND EXORIBONUCLEASE PROTEIN"/>
    <property type="match status" value="1"/>
</dbReference>
<dbReference type="EMBL" id="JAVRRG010000055">
    <property type="protein sequence ID" value="KAK5092608.1"/>
    <property type="molecule type" value="Genomic_DNA"/>
</dbReference>
<dbReference type="GO" id="GO:0004519">
    <property type="term" value="F:endonuclease activity"/>
    <property type="evidence" value="ECO:0007669"/>
    <property type="project" value="UniProtKB-KW"/>
</dbReference>
<keyword evidence="10" id="KW-0255">Endonuclease</keyword>
<evidence type="ECO:0000313" key="10">
    <source>
        <dbReference type="EMBL" id="KAK5092608.1"/>
    </source>
</evidence>
<organism evidence="10 11">
    <name type="scientific">Lithohypha guttulata</name>
    <dbReference type="NCBI Taxonomy" id="1690604"/>
    <lineage>
        <taxon>Eukaryota</taxon>
        <taxon>Fungi</taxon>
        <taxon>Dikarya</taxon>
        <taxon>Ascomycota</taxon>
        <taxon>Pezizomycotina</taxon>
        <taxon>Eurotiomycetes</taxon>
        <taxon>Chaetothyriomycetidae</taxon>
        <taxon>Chaetothyriales</taxon>
        <taxon>Trichomeriaceae</taxon>
        <taxon>Lithohypha</taxon>
    </lineage>
</organism>
<comment type="similarity">
    <text evidence="2 7">Belongs to the DXO/Dom3Z family.</text>
</comment>
<evidence type="ECO:0000256" key="3">
    <source>
        <dbReference type="ARBA" id="ARBA00044676"/>
    </source>
</evidence>
<comment type="catalytic activity">
    <reaction evidence="3">
        <text>a 5'-end (N(7)-methyl 5'-triphosphoguanosine)-ribonucleoside-ribonucleotide in mRNA + H2O = a (N(7)-methyl 5'-triphosphoguanosine)-nucleoside + a 5'-end phospho-ribonucleoside in mRNA + H(+)</text>
        <dbReference type="Rhea" id="RHEA:66928"/>
        <dbReference type="Rhea" id="RHEA-COMP:15692"/>
        <dbReference type="Rhea" id="RHEA-COMP:17313"/>
        <dbReference type="ChEBI" id="CHEBI:15377"/>
        <dbReference type="ChEBI" id="CHEBI:15378"/>
        <dbReference type="ChEBI" id="CHEBI:138282"/>
        <dbReference type="ChEBI" id="CHEBI:172876"/>
        <dbReference type="ChEBI" id="CHEBI:172877"/>
    </reaction>
    <physiologicalReaction direction="left-to-right" evidence="3">
        <dbReference type="Rhea" id="RHEA:66929"/>
    </physiologicalReaction>
</comment>
<feature type="region of interest" description="Disordered" evidence="8">
    <location>
        <begin position="376"/>
        <end position="401"/>
    </location>
</feature>
<accession>A0ABR0KAH3</accession>
<keyword evidence="7" id="KW-0547">Nucleotide-binding</keyword>
<dbReference type="InterPro" id="IPR039039">
    <property type="entry name" value="RAI1-like_fam"/>
</dbReference>
<reference evidence="10 11" key="1">
    <citation type="submission" date="2023-08" db="EMBL/GenBank/DDBJ databases">
        <title>Black Yeasts Isolated from many extreme environments.</title>
        <authorList>
            <person name="Coleine C."/>
            <person name="Stajich J.E."/>
            <person name="Selbmann L."/>
        </authorList>
    </citation>
    <scope>NUCLEOTIDE SEQUENCE [LARGE SCALE GENOMIC DNA]</scope>
    <source>
        <strain evidence="10 11">CCFEE 5885</strain>
    </source>
</reference>
<protein>
    <recommendedName>
        <fullName evidence="7">Decapping nuclease</fullName>
        <ecNumber evidence="7">3.6.1.-</ecNumber>
    </recommendedName>
</protein>
<evidence type="ECO:0000256" key="7">
    <source>
        <dbReference type="RuleBase" id="RU367113"/>
    </source>
</evidence>
<evidence type="ECO:0000256" key="1">
    <source>
        <dbReference type="ARBA" id="ARBA00001968"/>
    </source>
</evidence>
<dbReference type="Pfam" id="PF08652">
    <property type="entry name" value="RAI1"/>
    <property type="match status" value="1"/>
</dbReference>
<dbReference type="Proteomes" id="UP001345013">
    <property type="component" value="Unassembled WGS sequence"/>
</dbReference>
<evidence type="ECO:0000256" key="5">
    <source>
        <dbReference type="ARBA" id="ARBA00046211"/>
    </source>
</evidence>
<evidence type="ECO:0000256" key="2">
    <source>
        <dbReference type="ARBA" id="ARBA00006562"/>
    </source>
</evidence>
<gene>
    <name evidence="10" type="primary">RAI1</name>
    <name evidence="10" type="ORF">LTR24_005070</name>
</gene>
<keyword evidence="7" id="KW-0539">Nucleus</keyword>
<comment type="function">
    <text evidence="5">Decapping enzyme for NAD-capped RNAs: specifically hydrolyzes the nicotinamide adenine dinucleotide (NAD) cap from a subset of RNAs by removing the entire NAD moiety from the 5'-end of an NAD-capped RNA. The NAD-cap is present at the 5'-end of some RNAs and snoRNAs. In contrast to the canonical 5'-end N7 methylguanosine (m7G) cap, the NAD cap promotes mRNA decay. Also acts as a non-canonical decapping enzyme that removes the entire cap structure of m7G capped or incompletely capped RNAs. Has decapping activity toward incomplete 5'-end m7G cap mRNAs such as unmethylated 5'-end-capped RNA (cap0), while it has no activity toward 2'-O-ribose methylated m7G cap (cap1). Also possesses RNA 5'-pyrophosphohydrolase activity by hydrolyzing the 5'-end triphosphate to release pyrophosphates. Stimulates exoribonuclease activity of Rat1, allowing it to degrade RNAs with stable secondary structure more effectively.</text>
</comment>
<dbReference type="PANTHER" id="PTHR12395">
    <property type="entry name" value="DOM-3 RELATED"/>
    <property type="match status" value="1"/>
</dbReference>
<keyword evidence="11" id="KW-1185">Reference proteome</keyword>
<comment type="subcellular location">
    <subcellularLocation>
        <location evidence="7">Nucleus</location>
    </subcellularLocation>
</comment>
<sequence>MVQPQAFPIHPINQFTKADTAVRRPREITYFSFDEEHRYRQDDSSMRYYYPPKVPADLSQGFDSFRQLDDTGDDHLDGLLQALIHQEGEKRAKLETDFVTWRGMMTKIMIVPFSNLDSWEMNATKFQDTVFIEESHQKKLDSRQEQYSQAPVRGAMSQDLMSYWGYKFETISLLDQHWCYTDRSEIETREEAQVSNYAQYCSIVRTGFGKSKVVIGGEVDAVFDVKPPVLGAPVNWVELKTTAELANEKEVNKYERKLLKFWAQSFLLGVPKIIVGFRDQQGWLQRLEELDTQAIPDKIQKTGRRLWDGQTCINFASAFLEWLKATIDTDGIWRIRKREKSPVLEVFKLEESGTGNLLSDAFVEWRTSILPSILSAQQAQTENSTRRGSGPRTSDGEGKPP</sequence>
<feature type="domain" description="RAI1-like" evidence="9">
    <location>
        <begin position="23"/>
        <end position="362"/>
    </location>
</feature>
<comment type="catalytic activity">
    <reaction evidence="6">
        <text>a 5'-end NAD(+)-phospho-ribonucleoside in mRNA + H2O = a 5'-end phospho-ribonucleoside in mRNA + NAD(+) + H(+)</text>
        <dbReference type="Rhea" id="RHEA:60880"/>
        <dbReference type="Rhea" id="RHEA-COMP:15692"/>
        <dbReference type="Rhea" id="RHEA-COMP:15698"/>
        <dbReference type="ChEBI" id="CHEBI:15377"/>
        <dbReference type="ChEBI" id="CHEBI:15378"/>
        <dbReference type="ChEBI" id="CHEBI:57540"/>
        <dbReference type="ChEBI" id="CHEBI:138282"/>
        <dbReference type="ChEBI" id="CHEBI:144029"/>
    </reaction>
    <physiologicalReaction direction="left-to-right" evidence="6">
        <dbReference type="Rhea" id="RHEA:60881"/>
    </physiologicalReaction>
</comment>
<proteinExistence type="inferred from homology"/>
<evidence type="ECO:0000256" key="4">
    <source>
        <dbReference type="ARBA" id="ARBA00044692"/>
    </source>
</evidence>
<comment type="cofactor">
    <cofactor evidence="1 7">
        <name>a divalent metal cation</name>
        <dbReference type="ChEBI" id="CHEBI:60240"/>
    </cofactor>
</comment>
<dbReference type="InterPro" id="IPR013961">
    <property type="entry name" value="RAI1"/>
</dbReference>
<keyword evidence="7" id="KW-0694">RNA-binding</keyword>
<keyword evidence="7" id="KW-0479">Metal-binding</keyword>